<gene>
    <name evidence="2" type="ORF">ACFSXZ_00215</name>
</gene>
<feature type="region of interest" description="Disordered" evidence="1">
    <location>
        <begin position="27"/>
        <end position="60"/>
    </location>
</feature>
<protein>
    <recommendedName>
        <fullName evidence="4">Ankyrin repeat-containing protein</fullName>
    </recommendedName>
</protein>
<accession>A0ABW5FID6</accession>
<dbReference type="Proteomes" id="UP001597417">
    <property type="component" value="Unassembled WGS sequence"/>
</dbReference>
<name>A0ABW5FID6_9PSEU</name>
<sequence length="60" mass="6657">MNQISNIASLLLTRPDHGLELRRSILTESTPEDDTTLARDRGTAALHHARRHGRAAADRT</sequence>
<dbReference type="EMBL" id="JBHUKR010000001">
    <property type="protein sequence ID" value="MFD2414753.1"/>
    <property type="molecule type" value="Genomic_DNA"/>
</dbReference>
<evidence type="ECO:0008006" key="4">
    <source>
        <dbReference type="Google" id="ProtNLM"/>
    </source>
</evidence>
<keyword evidence="3" id="KW-1185">Reference proteome</keyword>
<evidence type="ECO:0000256" key="1">
    <source>
        <dbReference type="SAM" id="MobiDB-lite"/>
    </source>
</evidence>
<comment type="caution">
    <text evidence="2">The sequence shown here is derived from an EMBL/GenBank/DDBJ whole genome shotgun (WGS) entry which is preliminary data.</text>
</comment>
<organism evidence="2 3">
    <name type="scientific">Amycolatopsis pigmentata</name>
    <dbReference type="NCBI Taxonomy" id="450801"/>
    <lineage>
        <taxon>Bacteria</taxon>
        <taxon>Bacillati</taxon>
        <taxon>Actinomycetota</taxon>
        <taxon>Actinomycetes</taxon>
        <taxon>Pseudonocardiales</taxon>
        <taxon>Pseudonocardiaceae</taxon>
        <taxon>Amycolatopsis</taxon>
    </lineage>
</organism>
<proteinExistence type="predicted"/>
<dbReference type="RefSeq" id="WP_378259917.1">
    <property type="nucleotide sequence ID" value="NZ_JBHUKR010000001.1"/>
</dbReference>
<evidence type="ECO:0000313" key="3">
    <source>
        <dbReference type="Proteomes" id="UP001597417"/>
    </source>
</evidence>
<reference evidence="3" key="1">
    <citation type="journal article" date="2019" name="Int. J. Syst. Evol. Microbiol.">
        <title>The Global Catalogue of Microorganisms (GCM) 10K type strain sequencing project: providing services to taxonomists for standard genome sequencing and annotation.</title>
        <authorList>
            <consortium name="The Broad Institute Genomics Platform"/>
            <consortium name="The Broad Institute Genome Sequencing Center for Infectious Disease"/>
            <person name="Wu L."/>
            <person name="Ma J."/>
        </authorList>
    </citation>
    <scope>NUCLEOTIDE SEQUENCE [LARGE SCALE GENOMIC DNA]</scope>
    <source>
        <strain evidence="3">CGMCC 4.7645</strain>
    </source>
</reference>
<evidence type="ECO:0000313" key="2">
    <source>
        <dbReference type="EMBL" id="MFD2414753.1"/>
    </source>
</evidence>